<comment type="caution">
    <text evidence="1">The sequence shown here is derived from an EMBL/GenBank/DDBJ whole genome shotgun (WGS) entry which is preliminary data.</text>
</comment>
<sequence>MPINTPHTVAGSLRNIAATIAQPVWHGRHPGPLTAAHAGKLRRLAGRVEHAIRDDDPRLDAFTPHTIADPAGGHFLTSPPEVDRFLAEVPEHWSPGRFLSGLAEVYRTAPPPAEDTIAQVVRALTVAAEQTAAGRISEHAVNADGQLVVRYVRRPVRGL</sequence>
<dbReference type="EMBL" id="JYFN01000062">
    <property type="protein sequence ID" value="KJE20358.1"/>
    <property type="molecule type" value="Genomic_DNA"/>
</dbReference>
<dbReference type="PATRIC" id="fig|1502723.3.peg.5743"/>
<protein>
    <submittedName>
        <fullName evidence="1">Uncharacterized protein</fullName>
    </submittedName>
</protein>
<dbReference type="AlphaFoldDB" id="A0A0D8B7V7"/>
<accession>A0A0D8B7V7</accession>
<evidence type="ECO:0000313" key="1">
    <source>
        <dbReference type="EMBL" id="KJE20358.1"/>
    </source>
</evidence>
<dbReference type="RefSeq" id="WP_044887814.1">
    <property type="nucleotide sequence ID" value="NZ_JYFN01000062.1"/>
</dbReference>
<keyword evidence="2" id="KW-1185">Reference proteome</keyword>
<reference evidence="1 2" key="2">
    <citation type="journal article" date="2016" name="Genome Announc.">
        <title>Permanent Draft Genome Sequences for Two Variants of Frankia sp. Strain CpI1, the First Frankia Strain Isolated from Root Nodules of Comptonia peregrina.</title>
        <authorList>
            <person name="Oshone R."/>
            <person name="Hurst S.G.IV."/>
            <person name="Abebe-Akele F."/>
            <person name="Simpson S."/>
            <person name="Morris K."/>
            <person name="Thomas W.K."/>
            <person name="Tisa L.S."/>
        </authorList>
    </citation>
    <scope>NUCLEOTIDE SEQUENCE [LARGE SCALE GENOMIC DNA]</scope>
    <source>
        <strain evidence="2">CpI1-S</strain>
    </source>
</reference>
<proteinExistence type="predicted"/>
<name>A0A0D8B7V7_9ACTN</name>
<gene>
    <name evidence="1" type="ORF">FF36_05332</name>
</gene>
<dbReference type="Proteomes" id="UP000032545">
    <property type="component" value="Unassembled WGS sequence"/>
</dbReference>
<evidence type="ECO:0000313" key="2">
    <source>
        <dbReference type="Proteomes" id="UP000032545"/>
    </source>
</evidence>
<reference evidence="2" key="1">
    <citation type="submission" date="2015-02" db="EMBL/GenBank/DDBJ databases">
        <title>Draft Genome of Frankia sp. CpI1-S.</title>
        <authorList>
            <person name="Oshone R.T."/>
            <person name="Ngom M."/>
            <person name="Ghodhbane-Gtari F."/>
            <person name="Gtari M."/>
            <person name="Morris K."/>
            <person name="Thomas K."/>
            <person name="Sen A."/>
            <person name="Tisa L.S."/>
        </authorList>
    </citation>
    <scope>NUCLEOTIDE SEQUENCE [LARGE SCALE GENOMIC DNA]</scope>
    <source>
        <strain evidence="2">CpI1-S</strain>
    </source>
</reference>
<organism evidence="1 2">
    <name type="scientific">Frankia torreyi</name>
    <dbReference type="NCBI Taxonomy" id="1856"/>
    <lineage>
        <taxon>Bacteria</taxon>
        <taxon>Bacillati</taxon>
        <taxon>Actinomycetota</taxon>
        <taxon>Actinomycetes</taxon>
        <taxon>Frankiales</taxon>
        <taxon>Frankiaceae</taxon>
        <taxon>Frankia</taxon>
    </lineage>
</organism>